<sequence>MARINLLPWREELRKERKQRFVAVWAMTLLVGIGLVFIGDLYISNNISYQQSRNQYLQNEITLLNKRISEIKDLKTKKDQLLERMQVIQNLQGNRPVIVRIFDQVARVVPEGVYFKQITLEGDRLSLVGVAESNNRISALMRNFDNSEWFTEPNLTAVRKVSANSQRWNEFDLTVKQINPNQAKGGL</sequence>
<accession>A0A081K9A2</accession>
<feature type="coiled-coil region" evidence="1">
    <location>
        <begin position="64"/>
        <end position="91"/>
    </location>
</feature>
<reference evidence="3 4" key="1">
    <citation type="submission" date="2014-06" db="EMBL/GenBank/DDBJ databases">
        <title>Whole Genome Sequences of Three Symbiotic Endozoicomonas Bacteria.</title>
        <authorList>
            <person name="Neave M.J."/>
            <person name="Apprill A."/>
            <person name="Voolstra C.R."/>
        </authorList>
    </citation>
    <scope>NUCLEOTIDE SEQUENCE [LARGE SCALE GENOMIC DNA]</scope>
    <source>
        <strain evidence="3 4">DSM 22380</strain>
    </source>
</reference>
<dbReference type="EMBL" id="JOJP01000001">
    <property type="protein sequence ID" value="KEI70728.1"/>
    <property type="molecule type" value="Genomic_DNA"/>
</dbReference>
<protein>
    <submittedName>
        <fullName evidence="3">Pilus assembly protein PilN</fullName>
    </submittedName>
</protein>
<comment type="caution">
    <text evidence="3">The sequence shown here is derived from an EMBL/GenBank/DDBJ whole genome shotgun (WGS) entry which is preliminary data.</text>
</comment>
<feature type="transmembrane region" description="Helical" evidence="2">
    <location>
        <begin position="21"/>
        <end position="43"/>
    </location>
</feature>
<name>A0A081K9A2_9GAMM</name>
<keyword evidence="1" id="KW-0175">Coiled coil</keyword>
<gene>
    <name evidence="3" type="ORF">GV64_08220</name>
</gene>
<dbReference type="GO" id="GO:0043683">
    <property type="term" value="P:type IV pilus assembly"/>
    <property type="evidence" value="ECO:0007669"/>
    <property type="project" value="TreeGrafter"/>
</dbReference>
<dbReference type="STRING" id="305900.GV64_08220"/>
<keyword evidence="2" id="KW-1133">Transmembrane helix</keyword>
<dbReference type="InterPro" id="IPR007813">
    <property type="entry name" value="PilN"/>
</dbReference>
<keyword evidence="4" id="KW-1185">Reference proteome</keyword>
<dbReference type="Proteomes" id="UP000027997">
    <property type="component" value="Unassembled WGS sequence"/>
</dbReference>
<dbReference type="PANTHER" id="PTHR40278">
    <property type="entry name" value="DNA UTILIZATION PROTEIN HOFN"/>
    <property type="match status" value="1"/>
</dbReference>
<evidence type="ECO:0000256" key="2">
    <source>
        <dbReference type="SAM" id="Phobius"/>
    </source>
</evidence>
<proteinExistence type="predicted"/>
<dbReference type="eggNOG" id="COG3166">
    <property type="taxonomic scope" value="Bacteria"/>
</dbReference>
<dbReference type="GO" id="GO:0043107">
    <property type="term" value="P:type IV pilus-dependent motility"/>
    <property type="evidence" value="ECO:0007669"/>
    <property type="project" value="TreeGrafter"/>
</dbReference>
<dbReference type="Pfam" id="PF05137">
    <property type="entry name" value="PilN"/>
    <property type="match status" value="1"/>
</dbReference>
<dbReference type="AlphaFoldDB" id="A0A081K9A2"/>
<evidence type="ECO:0000256" key="1">
    <source>
        <dbReference type="SAM" id="Coils"/>
    </source>
</evidence>
<keyword evidence="2" id="KW-0812">Transmembrane</keyword>
<keyword evidence="2" id="KW-0472">Membrane</keyword>
<dbReference type="RefSeq" id="WP_020580660.1">
    <property type="nucleotide sequence ID" value="NZ_JOJP01000001.1"/>
</dbReference>
<dbReference type="InterPro" id="IPR052534">
    <property type="entry name" value="Extracell_DNA_Util/SecSys_Comp"/>
</dbReference>
<dbReference type="PANTHER" id="PTHR40278:SF2">
    <property type="entry name" value="TYPE IV PILUS INNER MEMBRANE COMPONENT PILN"/>
    <property type="match status" value="1"/>
</dbReference>
<evidence type="ECO:0000313" key="3">
    <source>
        <dbReference type="EMBL" id="KEI70728.1"/>
    </source>
</evidence>
<organism evidence="3 4">
    <name type="scientific">Endozoicomonas elysicola</name>
    <dbReference type="NCBI Taxonomy" id="305900"/>
    <lineage>
        <taxon>Bacteria</taxon>
        <taxon>Pseudomonadati</taxon>
        <taxon>Pseudomonadota</taxon>
        <taxon>Gammaproteobacteria</taxon>
        <taxon>Oceanospirillales</taxon>
        <taxon>Endozoicomonadaceae</taxon>
        <taxon>Endozoicomonas</taxon>
    </lineage>
</organism>
<evidence type="ECO:0000313" key="4">
    <source>
        <dbReference type="Proteomes" id="UP000027997"/>
    </source>
</evidence>